<proteinExistence type="predicted"/>
<protein>
    <submittedName>
        <fullName evidence="1">Kch3</fullName>
    </submittedName>
</protein>
<dbReference type="AlphaFoldDB" id="A0A0A9GMT9"/>
<dbReference type="EMBL" id="GBRH01173182">
    <property type="protein sequence ID" value="JAE24714.1"/>
    <property type="molecule type" value="Transcribed_RNA"/>
</dbReference>
<sequence length="35" mass="4058">MNNQVGHIADEIRCQAQIKQHIADIEQHLSWVLSM</sequence>
<reference evidence="1" key="1">
    <citation type="submission" date="2014-09" db="EMBL/GenBank/DDBJ databases">
        <authorList>
            <person name="Magalhaes I.L.F."/>
            <person name="Oliveira U."/>
            <person name="Santos F.R."/>
            <person name="Vidigal T.H.D.A."/>
            <person name="Brescovit A.D."/>
            <person name="Santos A.J."/>
        </authorList>
    </citation>
    <scope>NUCLEOTIDE SEQUENCE</scope>
    <source>
        <tissue evidence="1">Shoot tissue taken approximately 20 cm above the soil surface</tissue>
    </source>
</reference>
<evidence type="ECO:0000313" key="1">
    <source>
        <dbReference type="EMBL" id="JAE24714.1"/>
    </source>
</evidence>
<name>A0A0A9GMT9_ARUDO</name>
<accession>A0A0A9GMT9</accession>
<organism evidence="1">
    <name type="scientific">Arundo donax</name>
    <name type="common">Giant reed</name>
    <name type="synonym">Donax arundinaceus</name>
    <dbReference type="NCBI Taxonomy" id="35708"/>
    <lineage>
        <taxon>Eukaryota</taxon>
        <taxon>Viridiplantae</taxon>
        <taxon>Streptophyta</taxon>
        <taxon>Embryophyta</taxon>
        <taxon>Tracheophyta</taxon>
        <taxon>Spermatophyta</taxon>
        <taxon>Magnoliopsida</taxon>
        <taxon>Liliopsida</taxon>
        <taxon>Poales</taxon>
        <taxon>Poaceae</taxon>
        <taxon>PACMAD clade</taxon>
        <taxon>Arundinoideae</taxon>
        <taxon>Arundineae</taxon>
        <taxon>Arundo</taxon>
    </lineage>
</organism>
<reference evidence="1" key="2">
    <citation type="journal article" date="2015" name="Data Brief">
        <title>Shoot transcriptome of the giant reed, Arundo donax.</title>
        <authorList>
            <person name="Barrero R.A."/>
            <person name="Guerrero F.D."/>
            <person name="Moolhuijzen P."/>
            <person name="Goolsby J.A."/>
            <person name="Tidwell J."/>
            <person name="Bellgard S.E."/>
            <person name="Bellgard M.I."/>
        </authorList>
    </citation>
    <scope>NUCLEOTIDE SEQUENCE</scope>
    <source>
        <tissue evidence="1">Shoot tissue taken approximately 20 cm above the soil surface</tissue>
    </source>
</reference>